<protein>
    <submittedName>
        <fullName evidence="7">DUF1232 domain-containing protein</fullName>
    </submittedName>
</protein>
<reference evidence="7" key="1">
    <citation type="submission" date="2020-04" db="EMBL/GenBank/DDBJ databases">
        <authorList>
            <person name="Zhang T."/>
        </authorList>
    </citation>
    <scope>NUCLEOTIDE SEQUENCE</scope>
    <source>
        <strain evidence="7">HKST-UBA14</strain>
    </source>
</reference>
<dbReference type="Proteomes" id="UP000783287">
    <property type="component" value="Unassembled WGS sequence"/>
</dbReference>
<proteinExistence type="predicted"/>
<feature type="transmembrane region" description="Helical" evidence="5">
    <location>
        <begin position="7"/>
        <end position="25"/>
    </location>
</feature>
<feature type="domain" description="DUF1232" evidence="6">
    <location>
        <begin position="8"/>
        <end position="42"/>
    </location>
</feature>
<evidence type="ECO:0000259" key="6">
    <source>
        <dbReference type="Pfam" id="PF06803"/>
    </source>
</evidence>
<accession>A0A955RIN7</accession>
<dbReference type="GO" id="GO:0012505">
    <property type="term" value="C:endomembrane system"/>
    <property type="evidence" value="ECO:0007669"/>
    <property type="project" value="UniProtKB-SubCell"/>
</dbReference>
<evidence type="ECO:0000256" key="4">
    <source>
        <dbReference type="ARBA" id="ARBA00023136"/>
    </source>
</evidence>
<reference evidence="7" key="2">
    <citation type="journal article" date="2021" name="Microbiome">
        <title>Successional dynamics and alternative stable states in a saline activated sludge microbial community over 9 years.</title>
        <authorList>
            <person name="Wang Y."/>
            <person name="Ye J."/>
            <person name="Ju F."/>
            <person name="Liu L."/>
            <person name="Boyd J.A."/>
            <person name="Deng Y."/>
            <person name="Parks D.H."/>
            <person name="Jiang X."/>
            <person name="Yin X."/>
            <person name="Woodcroft B.J."/>
            <person name="Tyson G.W."/>
            <person name="Hugenholtz P."/>
            <person name="Polz M.F."/>
            <person name="Zhang T."/>
        </authorList>
    </citation>
    <scope>NUCLEOTIDE SEQUENCE</scope>
    <source>
        <strain evidence="7">HKST-UBA14</strain>
    </source>
</reference>
<evidence type="ECO:0000256" key="5">
    <source>
        <dbReference type="SAM" id="Phobius"/>
    </source>
</evidence>
<keyword evidence="4 5" id="KW-0472">Membrane</keyword>
<evidence type="ECO:0000256" key="1">
    <source>
        <dbReference type="ARBA" id="ARBA00004127"/>
    </source>
</evidence>
<evidence type="ECO:0000313" key="8">
    <source>
        <dbReference type="Proteomes" id="UP000783287"/>
    </source>
</evidence>
<dbReference type="EMBL" id="JAGQLK010000025">
    <property type="protein sequence ID" value="MCA9383081.1"/>
    <property type="molecule type" value="Genomic_DNA"/>
</dbReference>
<organism evidence="7 8">
    <name type="scientific">Candidatus Dojkabacteria bacterium</name>
    <dbReference type="NCBI Taxonomy" id="2099670"/>
    <lineage>
        <taxon>Bacteria</taxon>
        <taxon>Candidatus Dojkabacteria</taxon>
    </lineage>
</organism>
<sequence>MKNFIKKYWLIIISLIYLVWPLDIVSELLGPIGLIDDGAVLLTSYWTY</sequence>
<gene>
    <name evidence="7" type="ORF">KC909_01830</name>
</gene>
<evidence type="ECO:0000256" key="2">
    <source>
        <dbReference type="ARBA" id="ARBA00022692"/>
    </source>
</evidence>
<evidence type="ECO:0000313" key="7">
    <source>
        <dbReference type="EMBL" id="MCA9383081.1"/>
    </source>
</evidence>
<evidence type="ECO:0000256" key="3">
    <source>
        <dbReference type="ARBA" id="ARBA00022989"/>
    </source>
</evidence>
<keyword evidence="3 5" id="KW-1133">Transmembrane helix</keyword>
<keyword evidence="2 5" id="KW-0812">Transmembrane</keyword>
<comment type="caution">
    <text evidence="7">The sequence shown here is derived from an EMBL/GenBank/DDBJ whole genome shotgun (WGS) entry which is preliminary data.</text>
</comment>
<dbReference type="InterPro" id="IPR010652">
    <property type="entry name" value="DUF1232"/>
</dbReference>
<name>A0A955RIN7_9BACT</name>
<dbReference type="Pfam" id="PF06803">
    <property type="entry name" value="DUF1232"/>
    <property type="match status" value="1"/>
</dbReference>
<comment type="subcellular location">
    <subcellularLocation>
        <location evidence="1">Endomembrane system</location>
        <topology evidence="1">Multi-pass membrane protein</topology>
    </subcellularLocation>
</comment>
<dbReference type="AlphaFoldDB" id="A0A955RIN7"/>